<sequence>MASKTTLGDLIGELRDDLQSIESAADDARSILGTLEDSADGQRPMPDPATSLTQGQDTLPDHERRLDAAEEAVRVDQGRRGVRTMREALEIAARAYVGWRP</sequence>
<protein>
    <submittedName>
        <fullName evidence="2">Uncharacterized protein</fullName>
    </submittedName>
</protein>
<organism evidence="2">
    <name type="scientific">marine sediment metagenome</name>
    <dbReference type="NCBI Taxonomy" id="412755"/>
    <lineage>
        <taxon>unclassified sequences</taxon>
        <taxon>metagenomes</taxon>
        <taxon>ecological metagenomes</taxon>
    </lineage>
</organism>
<reference evidence="2" key="1">
    <citation type="journal article" date="2015" name="Nature">
        <title>Complex archaea that bridge the gap between prokaryotes and eukaryotes.</title>
        <authorList>
            <person name="Spang A."/>
            <person name="Saw J.H."/>
            <person name="Jorgensen S.L."/>
            <person name="Zaremba-Niedzwiedzka K."/>
            <person name="Martijn J."/>
            <person name="Lind A.E."/>
            <person name="van Eijk R."/>
            <person name="Schleper C."/>
            <person name="Guy L."/>
            <person name="Ettema T.J."/>
        </authorList>
    </citation>
    <scope>NUCLEOTIDE SEQUENCE</scope>
</reference>
<proteinExistence type="predicted"/>
<name>A0A0F8XV06_9ZZZZ</name>
<accession>A0A0F8XV06</accession>
<feature type="region of interest" description="Disordered" evidence="1">
    <location>
        <begin position="35"/>
        <end position="58"/>
    </location>
</feature>
<evidence type="ECO:0000313" key="2">
    <source>
        <dbReference type="EMBL" id="KKK72808.1"/>
    </source>
</evidence>
<gene>
    <name evidence="2" type="ORF">LCGC14_2900180</name>
</gene>
<comment type="caution">
    <text evidence="2">The sequence shown here is derived from an EMBL/GenBank/DDBJ whole genome shotgun (WGS) entry which is preliminary data.</text>
</comment>
<dbReference type="AlphaFoldDB" id="A0A0F8XV06"/>
<dbReference type="EMBL" id="LAZR01057074">
    <property type="protein sequence ID" value="KKK72808.1"/>
    <property type="molecule type" value="Genomic_DNA"/>
</dbReference>
<evidence type="ECO:0000256" key="1">
    <source>
        <dbReference type="SAM" id="MobiDB-lite"/>
    </source>
</evidence>